<reference evidence="7 8" key="1">
    <citation type="submission" date="2014-11" db="EMBL/GenBank/DDBJ databases">
        <authorList>
            <person name="Zhu J."/>
            <person name="Qi W."/>
            <person name="Song R."/>
        </authorList>
    </citation>
    <scope>NUCLEOTIDE SEQUENCE [LARGE SCALE GENOMIC DNA]</scope>
</reference>
<feature type="region of interest" description="Disordered" evidence="5">
    <location>
        <begin position="19"/>
        <end position="46"/>
    </location>
</feature>
<keyword evidence="3" id="KW-0131">Cell cycle</keyword>
<dbReference type="OrthoDB" id="5590282at2759"/>
<accession>A0A0G4G883</accession>
<evidence type="ECO:0000256" key="2">
    <source>
        <dbReference type="ARBA" id="ARBA00023127"/>
    </source>
</evidence>
<dbReference type="Gene3D" id="1.10.472.10">
    <property type="entry name" value="Cyclin-like"/>
    <property type="match status" value="2"/>
</dbReference>
<evidence type="ECO:0000313" key="7">
    <source>
        <dbReference type="EMBL" id="CEM25096.1"/>
    </source>
</evidence>
<dbReference type="FunFam" id="1.10.472.10:FF:000001">
    <property type="entry name" value="G2/mitotic-specific cyclin"/>
    <property type="match status" value="1"/>
</dbReference>
<evidence type="ECO:0000256" key="3">
    <source>
        <dbReference type="ARBA" id="ARBA00023306"/>
    </source>
</evidence>
<dbReference type="Pfam" id="PF00134">
    <property type="entry name" value="Cyclin_N"/>
    <property type="match status" value="1"/>
</dbReference>
<dbReference type="PANTHER" id="PTHR10177">
    <property type="entry name" value="CYCLINS"/>
    <property type="match status" value="1"/>
</dbReference>
<keyword evidence="8" id="KW-1185">Reference proteome</keyword>
<dbReference type="InterPro" id="IPR013763">
    <property type="entry name" value="Cyclin-like_dom"/>
</dbReference>
<dbReference type="SMART" id="SM00385">
    <property type="entry name" value="CYCLIN"/>
    <property type="match status" value="1"/>
</dbReference>
<evidence type="ECO:0000256" key="4">
    <source>
        <dbReference type="RuleBase" id="RU000383"/>
    </source>
</evidence>
<dbReference type="STRING" id="1169540.A0A0G4G883"/>
<proteinExistence type="inferred from homology"/>
<sequence>MKNVGKVTLLEKLQMLAHNEKAARRSDTPLPFQPQREERKRHRAEPYTQAAARSSQRLPAEYAYLLPNFHNERKRFDGVARPMSYIDEDKKGSVTRGERDLLLDWLVDVHLFMNLSPDVLIMTIHIIDAYMTHDVEWPREKLQLLGCTAMWIASKYSEVHPPELADFIYLCEDTSPGCDFERLEVEILSALGGKIYAGSCYFFLKCLFFLQTGRIDITSSHFRVANYMLEVLAVSYEMGRFSQLELASVSLYLANRLIRRTGDTKVALWADVVSRHTSVPISSVRGNAVIAIPLLKKATKHSKALDSSSSSGRSSGSTRSLSRTFRELREEELFLPSDKHQSGAVTRTAALAVSRKWALRRHGRTTQEVIRLLDLPAVDGAAE</sequence>
<gene>
    <name evidence="7" type="ORF">Vbra_3274</name>
</gene>
<keyword evidence="1" id="KW-0132">Cell division</keyword>
<evidence type="ECO:0000313" key="8">
    <source>
        <dbReference type="Proteomes" id="UP000041254"/>
    </source>
</evidence>
<organism evidence="7 8">
    <name type="scientific">Vitrella brassicaformis (strain CCMP3155)</name>
    <dbReference type="NCBI Taxonomy" id="1169540"/>
    <lineage>
        <taxon>Eukaryota</taxon>
        <taxon>Sar</taxon>
        <taxon>Alveolata</taxon>
        <taxon>Colpodellida</taxon>
        <taxon>Vitrellaceae</taxon>
        <taxon>Vitrella</taxon>
    </lineage>
</organism>
<dbReference type="InterPro" id="IPR036915">
    <property type="entry name" value="Cyclin-like_sf"/>
</dbReference>
<dbReference type="InParanoid" id="A0A0G4G883"/>
<dbReference type="InterPro" id="IPR039361">
    <property type="entry name" value="Cyclin"/>
</dbReference>
<dbReference type="AlphaFoldDB" id="A0A0G4G883"/>
<feature type="domain" description="Cyclin-like" evidence="6">
    <location>
        <begin position="104"/>
        <end position="189"/>
    </location>
</feature>
<name>A0A0G4G883_VITBC</name>
<comment type="similarity">
    <text evidence="4">Belongs to the cyclin family.</text>
</comment>
<dbReference type="Proteomes" id="UP000041254">
    <property type="component" value="Unassembled WGS sequence"/>
</dbReference>
<protein>
    <recommendedName>
        <fullName evidence="6">Cyclin-like domain-containing protein</fullName>
    </recommendedName>
</protein>
<dbReference type="GO" id="GO:0051301">
    <property type="term" value="P:cell division"/>
    <property type="evidence" value="ECO:0007669"/>
    <property type="project" value="UniProtKB-KW"/>
</dbReference>
<dbReference type="EMBL" id="CDMY01000592">
    <property type="protein sequence ID" value="CEM25096.1"/>
    <property type="molecule type" value="Genomic_DNA"/>
</dbReference>
<keyword evidence="2 4" id="KW-0195">Cyclin</keyword>
<evidence type="ECO:0000256" key="1">
    <source>
        <dbReference type="ARBA" id="ARBA00022618"/>
    </source>
</evidence>
<evidence type="ECO:0000256" key="5">
    <source>
        <dbReference type="SAM" id="MobiDB-lite"/>
    </source>
</evidence>
<dbReference type="SUPFAM" id="SSF47954">
    <property type="entry name" value="Cyclin-like"/>
    <property type="match status" value="1"/>
</dbReference>
<evidence type="ECO:0000259" key="6">
    <source>
        <dbReference type="SMART" id="SM00385"/>
    </source>
</evidence>
<dbReference type="InterPro" id="IPR006671">
    <property type="entry name" value="Cyclin_N"/>
</dbReference>
<dbReference type="VEuPathDB" id="CryptoDB:Vbra_3274"/>